<dbReference type="HOGENOM" id="CLU_067890_0_0_1"/>
<dbReference type="SUPFAM" id="SSF50475">
    <property type="entry name" value="FMN-binding split barrel"/>
    <property type="match status" value="1"/>
</dbReference>
<dbReference type="RefSeq" id="XP_008713383.1">
    <property type="nucleotide sequence ID" value="XM_008715161.1"/>
</dbReference>
<dbReference type="OrthoDB" id="444432at2759"/>
<dbReference type="AlphaFoldDB" id="W2S6P8"/>
<protein>
    <recommendedName>
        <fullName evidence="3">Flavin-nucleotide-binding protein</fullName>
    </recommendedName>
</protein>
<reference evidence="1 2" key="1">
    <citation type="submission" date="2013-03" db="EMBL/GenBank/DDBJ databases">
        <title>The Genome Sequence of Phialophora europaea CBS 101466.</title>
        <authorList>
            <consortium name="The Broad Institute Genomics Platform"/>
            <person name="Cuomo C."/>
            <person name="de Hoog S."/>
            <person name="Gorbushina A."/>
            <person name="Walker B."/>
            <person name="Young S.K."/>
            <person name="Zeng Q."/>
            <person name="Gargeya S."/>
            <person name="Fitzgerald M."/>
            <person name="Haas B."/>
            <person name="Abouelleil A."/>
            <person name="Allen A.W."/>
            <person name="Alvarado L."/>
            <person name="Arachchi H.M."/>
            <person name="Berlin A.M."/>
            <person name="Chapman S.B."/>
            <person name="Gainer-Dewar J."/>
            <person name="Goldberg J."/>
            <person name="Griggs A."/>
            <person name="Gujja S."/>
            <person name="Hansen M."/>
            <person name="Howarth C."/>
            <person name="Imamovic A."/>
            <person name="Ireland A."/>
            <person name="Larimer J."/>
            <person name="McCowan C."/>
            <person name="Murphy C."/>
            <person name="Pearson M."/>
            <person name="Poon T.W."/>
            <person name="Priest M."/>
            <person name="Roberts A."/>
            <person name="Saif S."/>
            <person name="Shea T."/>
            <person name="Sisk P."/>
            <person name="Sykes S."/>
            <person name="Wortman J."/>
            <person name="Nusbaum C."/>
            <person name="Birren B."/>
        </authorList>
    </citation>
    <scope>NUCLEOTIDE SEQUENCE [LARGE SCALE GENOMIC DNA]</scope>
    <source>
        <strain evidence="1 2">CBS 101466</strain>
    </source>
</reference>
<dbReference type="InParanoid" id="W2S6P8"/>
<dbReference type="Gene3D" id="2.30.110.10">
    <property type="entry name" value="Electron Transport, Fmn-binding Protein, Chain A"/>
    <property type="match status" value="1"/>
</dbReference>
<dbReference type="InterPro" id="IPR024747">
    <property type="entry name" value="Pyridox_Oxase-rel"/>
</dbReference>
<evidence type="ECO:0000313" key="2">
    <source>
        <dbReference type="Proteomes" id="UP000030752"/>
    </source>
</evidence>
<dbReference type="Pfam" id="PF12900">
    <property type="entry name" value="Pyridox_ox_2"/>
    <property type="match status" value="1"/>
</dbReference>
<keyword evidence="2" id="KW-1185">Reference proteome</keyword>
<organism evidence="1 2">
    <name type="scientific">Cyphellophora europaea (strain CBS 101466)</name>
    <name type="common">Phialophora europaea</name>
    <dbReference type="NCBI Taxonomy" id="1220924"/>
    <lineage>
        <taxon>Eukaryota</taxon>
        <taxon>Fungi</taxon>
        <taxon>Dikarya</taxon>
        <taxon>Ascomycota</taxon>
        <taxon>Pezizomycotina</taxon>
        <taxon>Eurotiomycetes</taxon>
        <taxon>Chaetothyriomycetidae</taxon>
        <taxon>Chaetothyriales</taxon>
        <taxon>Cyphellophoraceae</taxon>
        <taxon>Cyphellophora</taxon>
    </lineage>
</organism>
<evidence type="ECO:0008006" key="3">
    <source>
        <dbReference type="Google" id="ProtNLM"/>
    </source>
</evidence>
<dbReference type="InterPro" id="IPR012349">
    <property type="entry name" value="Split_barrel_FMN-bd"/>
</dbReference>
<dbReference type="Proteomes" id="UP000030752">
    <property type="component" value="Unassembled WGS sequence"/>
</dbReference>
<dbReference type="PANTHER" id="PTHR34071:SF2">
    <property type="entry name" value="FLAVIN-NUCLEOTIDE-BINDING PROTEIN"/>
    <property type="match status" value="1"/>
</dbReference>
<accession>W2S6P8</accession>
<evidence type="ECO:0000313" key="1">
    <source>
        <dbReference type="EMBL" id="ETN44310.1"/>
    </source>
</evidence>
<dbReference type="EMBL" id="KB822715">
    <property type="protein sequence ID" value="ETN44310.1"/>
    <property type="molecule type" value="Genomic_DNA"/>
</dbReference>
<dbReference type="PANTHER" id="PTHR34071">
    <property type="entry name" value="5-NITROIMIDAZOLE ANTIBIOTICS RESISTANCE PROTEIN, NIMA-FAMILY-RELATED PROTEIN-RELATED"/>
    <property type="match status" value="1"/>
</dbReference>
<dbReference type="eggNOG" id="ENOG502S42E">
    <property type="taxonomic scope" value="Eukaryota"/>
</dbReference>
<gene>
    <name evidence="1" type="ORF">HMPREF1541_10490</name>
</gene>
<name>W2S6P8_CYPE1</name>
<dbReference type="VEuPathDB" id="FungiDB:HMPREF1541_10490"/>
<proteinExistence type="predicted"/>
<dbReference type="STRING" id="1220924.W2S6P8"/>
<sequence>MVRTLEYPKTDKNKVQRYNARAAYDLETIHSTIQTSIVLNVAFAPSPDNPFPIILPMVGAMGSFAHPSASLSEPLDCYVHGYVTNRMARLARDSPQGLPVCVSATKVHGLVLSLTPYSHDVNYKSAVLMGYASIVEDQAEKLWAMELITDKVCRDRWAETRVPPKSAEMSSTGILRIRVEGGSGKVRNGVAHDEREDEEDEALRGRVWTGVVPVMEVYGEPVADEGNKVANVPEYLSRYVSRKTEEAETGAKEAMKE</sequence>
<dbReference type="GeneID" id="19977829"/>